<evidence type="ECO:0000313" key="4">
    <source>
        <dbReference type="Proteomes" id="UP001201980"/>
    </source>
</evidence>
<keyword evidence="2" id="KW-0732">Signal</keyword>
<evidence type="ECO:0000256" key="1">
    <source>
        <dbReference type="SAM" id="MobiDB-lite"/>
    </source>
</evidence>
<gene>
    <name evidence="3" type="ORF">MKZ38_000709</name>
</gene>
<keyword evidence="4" id="KW-1185">Reference proteome</keyword>
<evidence type="ECO:0000256" key="2">
    <source>
        <dbReference type="SAM" id="SignalP"/>
    </source>
</evidence>
<evidence type="ECO:0000313" key="3">
    <source>
        <dbReference type="EMBL" id="KAJ2902319.1"/>
    </source>
</evidence>
<sequence>MSPRATATAAISAISGVLVLVQGLPQPFVELEPEPEPEPEPDREQSYSATKPGLEDLRQHLHRRTLSWRRNTPAGDDEARNAVVQQQDRNGETTTTTTTTTTRVFGG</sequence>
<feature type="region of interest" description="Disordered" evidence="1">
    <location>
        <begin position="28"/>
        <end position="107"/>
    </location>
</feature>
<feature type="chain" id="PRO_5042207886" description="Secreted protein" evidence="2">
    <location>
        <begin position="24"/>
        <end position="107"/>
    </location>
</feature>
<protein>
    <recommendedName>
        <fullName evidence="5">Secreted protein</fullName>
    </recommendedName>
</protein>
<feature type="compositionally biased region" description="Low complexity" evidence="1">
    <location>
        <begin position="93"/>
        <end position="107"/>
    </location>
</feature>
<accession>A0AAD5WRW6</accession>
<organism evidence="3 4">
    <name type="scientific">Zalerion maritima</name>
    <dbReference type="NCBI Taxonomy" id="339359"/>
    <lineage>
        <taxon>Eukaryota</taxon>
        <taxon>Fungi</taxon>
        <taxon>Dikarya</taxon>
        <taxon>Ascomycota</taxon>
        <taxon>Pezizomycotina</taxon>
        <taxon>Sordariomycetes</taxon>
        <taxon>Lulworthiomycetidae</taxon>
        <taxon>Lulworthiales</taxon>
        <taxon>Lulworthiaceae</taxon>
        <taxon>Zalerion</taxon>
    </lineage>
</organism>
<dbReference type="Proteomes" id="UP001201980">
    <property type="component" value="Unassembled WGS sequence"/>
</dbReference>
<proteinExistence type="predicted"/>
<feature type="signal peptide" evidence="2">
    <location>
        <begin position="1"/>
        <end position="23"/>
    </location>
</feature>
<evidence type="ECO:0008006" key="5">
    <source>
        <dbReference type="Google" id="ProtNLM"/>
    </source>
</evidence>
<name>A0AAD5WRW6_9PEZI</name>
<comment type="caution">
    <text evidence="3">The sequence shown here is derived from an EMBL/GenBank/DDBJ whole genome shotgun (WGS) entry which is preliminary data.</text>
</comment>
<dbReference type="EMBL" id="JAKWBI020000116">
    <property type="protein sequence ID" value="KAJ2902319.1"/>
    <property type="molecule type" value="Genomic_DNA"/>
</dbReference>
<reference evidence="3" key="1">
    <citation type="submission" date="2022-07" db="EMBL/GenBank/DDBJ databases">
        <title>Draft genome sequence of Zalerion maritima ATCC 34329, a (micro)plastics degrading marine fungus.</title>
        <authorList>
            <person name="Paco A."/>
            <person name="Goncalves M.F.M."/>
            <person name="Rocha-Santos T.A.P."/>
            <person name="Alves A."/>
        </authorList>
    </citation>
    <scope>NUCLEOTIDE SEQUENCE</scope>
    <source>
        <strain evidence="3">ATCC 34329</strain>
    </source>
</reference>
<dbReference type="AlphaFoldDB" id="A0AAD5WRW6"/>